<feature type="region of interest" description="Disordered" evidence="1">
    <location>
        <begin position="119"/>
        <end position="194"/>
    </location>
</feature>
<evidence type="ECO:0000313" key="4">
    <source>
        <dbReference type="Proteomes" id="UP001301769"/>
    </source>
</evidence>
<proteinExistence type="predicted"/>
<feature type="compositionally biased region" description="Low complexity" evidence="1">
    <location>
        <begin position="119"/>
        <end position="151"/>
    </location>
</feature>
<feature type="region of interest" description="Disordered" evidence="1">
    <location>
        <begin position="293"/>
        <end position="319"/>
    </location>
</feature>
<gene>
    <name evidence="3" type="ORF">QBC37DRAFT_451543</name>
</gene>
<keyword evidence="2" id="KW-0812">Transmembrane</keyword>
<dbReference type="EMBL" id="MU858222">
    <property type="protein sequence ID" value="KAK4208935.1"/>
    <property type="molecule type" value="Genomic_DNA"/>
</dbReference>
<feature type="transmembrane region" description="Helical" evidence="2">
    <location>
        <begin position="436"/>
        <end position="462"/>
    </location>
</feature>
<reference evidence="3" key="1">
    <citation type="journal article" date="2023" name="Mol. Phylogenet. Evol.">
        <title>Genome-scale phylogeny and comparative genomics of the fungal order Sordariales.</title>
        <authorList>
            <person name="Hensen N."/>
            <person name="Bonometti L."/>
            <person name="Westerberg I."/>
            <person name="Brannstrom I.O."/>
            <person name="Guillou S."/>
            <person name="Cros-Aarteil S."/>
            <person name="Calhoun S."/>
            <person name="Haridas S."/>
            <person name="Kuo A."/>
            <person name="Mondo S."/>
            <person name="Pangilinan J."/>
            <person name="Riley R."/>
            <person name="LaButti K."/>
            <person name="Andreopoulos B."/>
            <person name="Lipzen A."/>
            <person name="Chen C."/>
            <person name="Yan M."/>
            <person name="Daum C."/>
            <person name="Ng V."/>
            <person name="Clum A."/>
            <person name="Steindorff A."/>
            <person name="Ohm R.A."/>
            <person name="Martin F."/>
            <person name="Silar P."/>
            <person name="Natvig D.O."/>
            <person name="Lalanne C."/>
            <person name="Gautier V."/>
            <person name="Ament-Velasquez S.L."/>
            <person name="Kruys A."/>
            <person name="Hutchinson M.I."/>
            <person name="Powell A.J."/>
            <person name="Barry K."/>
            <person name="Miller A.N."/>
            <person name="Grigoriev I.V."/>
            <person name="Debuchy R."/>
            <person name="Gladieux P."/>
            <person name="Hiltunen Thoren M."/>
            <person name="Johannesson H."/>
        </authorList>
    </citation>
    <scope>NUCLEOTIDE SEQUENCE</scope>
    <source>
        <strain evidence="3">PSN293</strain>
    </source>
</reference>
<evidence type="ECO:0000256" key="1">
    <source>
        <dbReference type="SAM" id="MobiDB-lite"/>
    </source>
</evidence>
<feature type="compositionally biased region" description="Low complexity" evidence="1">
    <location>
        <begin position="168"/>
        <end position="186"/>
    </location>
</feature>
<dbReference type="Proteomes" id="UP001301769">
    <property type="component" value="Unassembled WGS sequence"/>
</dbReference>
<sequence length="612" mass="65177">MAQLSIEVEPTPKLLPLDARCFSDRHIYWQPYHNKIGSTSAYSFDSALFPEHWTGEKWTTVNAQGSTKFILNPCFWGSDFGSPDDPDDSCTPTSEVSDPSATVWWTFPLARPVLVAPSAVPSATQPTTTTDSTPSSSLSSQSLAPGPSLTFAPPPTPTLTPSRHDTDTSTSRASSTSLRASTAVLSNSTSTRLQPPTSTLAIIVSASSHNTNASTSQPPSSAFTIIIENNSPSPSLKLSSPRLSETRDTATATLVIASSSSAAEALPITANPGPNPSQPIIVGQPIIAIQDSSHLGDASSARSRAPPHTHPQATSSRASHGLAEELDANGVIIPVQTSRSINQVLLSTATENPSTTSATPILISHATAFDNVAATDKETEARPLQTSVGESPKPYLWFPPAGPVSKTAKPYLPFPSAGPVSPDAHSSYYNLQSEGAYLMVSVVPVLLSTLVLVLLQVLTASLNCILPFRALRHGSTQGATLEDSLDLSRNPSILSIPFIAARFLHRFKDPLPQFSTLLTLFPTILVTLSSEVIQLEMTSDCSRDRPWVRPRPVKICAIGLRKSTTLIRVAEGLIAVLALLVITITILLTRWRSGMVADPWSIASMASIMTNR</sequence>
<evidence type="ECO:0000256" key="2">
    <source>
        <dbReference type="SAM" id="Phobius"/>
    </source>
</evidence>
<evidence type="ECO:0000313" key="3">
    <source>
        <dbReference type="EMBL" id="KAK4208935.1"/>
    </source>
</evidence>
<feature type="transmembrane region" description="Helical" evidence="2">
    <location>
        <begin position="569"/>
        <end position="591"/>
    </location>
</feature>
<keyword evidence="2" id="KW-0472">Membrane</keyword>
<keyword evidence="2" id="KW-1133">Transmembrane helix</keyword>
<organism evidence="3 4">
    <name type="scientific">Rhypophila decipiens</name>
    <dbReference type="NCBI Taxonomy" id="261697"/>
    <lineage>
        <taxon>Eukaryota</taxon>
        <taxon>Fungi</taxon>
        <taxon>Dikarya</taxon>
        <taxon>Ascomycota</taxon>
        <taxon>Pezizomycotina</taxon>
        <taxon>Sordariomycetes</taxon>
        <taxon>Sordariomycetidae</taxon>
        <taxon>Sordariales</taxon>
        <taxon>Naviculisporaceae</taxon>
        <taxon>Rhypophila</taxon>
    </lineage>
</organism>
<accession>A0AAN6XYE3</accession>
<name>A0AAN6XYE3_9PEZI</name>
<keyword evidence="4" id="KW-1185">Reference proteome</keyword>
<protein>
    <submittedName>
        <fullName evidence="3">Uncharacterized protein</fullName>
    </submittedName>
</protein>
<comment type="caution">
    <text evidence="3">The sequence shown here is derived from an EMBL/GenBank/DDBJ whole genome shotgun (WGS) entry which is preliminary data.</text>
</comment>
<reference evidence="3" key="2">
    <citation type="submission" date="2023-05" db="EMBL/GenBank/DDBJ databases">
        <authorList>
            <consortium name="Lawrence Berkeley National Laboratory"/>
            <person name="Steindorff A."/>
            <person name="Hensen N."/>
            <person name="Bonometti L."/>
            <person name="Westerberg I."/>
            <person name="Brannstrom I.O."/>
            <person name="Guillou S."/>
            <person name="Cros-Aarteil S."/>
            <person name="Calhoun S."/>
            <person name="Haridas S."/>
            <person name="Kuo A."/>
            <person name="Mondo S."/>
            <person name="Pangilinan J."/>
            <person name="Riley R."/>
            <person name="Labutti K."/>
            <person name="Andreopoulos B."/>
            <person name="Lipzen A."/>
            <person name="Chen C."/>
            <person name="Yanf M."/>
            <person name="Daum C."/>
            <person name="Ng V."/>
            <person name="Clum A."/>
            <person name="Ohm R."/>
            <person name="Martin F."/>
            <person name="Silar P."/>
            <person name="Natvig D."/>
            <person name="Lalanne C."/>
            <person name="Gautier V."/>
            <person name="Ament-Velasquez S.L."/>
            <person name="Kruys A."/>
            <person name="Hutchinson M.I."/>
            <person name="Powell A.J."/>
            <person name="Barry K."/>
            <person name="Miller A.N."/>
            <person name="Grigoriev I.V."/>
            <person name="Debuchy R."/>
            <person name="Gladieux P."/>
            <person name="Thoren M.H."/>
            <person name="Johannesson H."/>
        </authorList>
    </citation>
    <scope>NUCLEOTIDE SEQUENCE</scope>
    <source>
        <strain evidence="3">PSN293</strain>
    </source>
</reference>
<dbReference type="AlphaFoldDB" id="A0AAN6XYE3"/>